<dbReference type="RefSeq" id="WP_115008292.1">
    <property type="nucleotide sequence ID" value="NZ_UGQU01000003.1"/>
</dbReference>
<evidence type="ECO:0000313" key="3">
    <source>
        <dbReference type="EMBL" id="STZ64037.1"/>
    </source>
</evidence>
<protein>
    <submittedName>
        <fullName evidence="3">Predicted membrane protein</fullName>
    </submittedName>
</protein>
<feature type="transmembrane region" description="Helical" evidence="1">
    <location>
        <begin position="12"/>
        <end position="33"/>
    </location>
</feature>
<reference evidence="3 4" key="1">
    <citation type="submission" date="2018-06" db="EMBL/GenBank/DDBJ databases">
        <authorList>
            <consortium name="Pathogen Informatics"/>
            <person name="Doyle S."/>
        </authorList>
    </citation>
    <scope>NUCLEOTIDE SEQUENCE [LARGE SCALE GENOMIC DNA]</scope>
    <source>
        <strain evidence="3 4">NCTC10359</strain>
    </source>
</reference>
<organism evidence="3 4">
    <name type="scientific">Moraxella lacunata</name>
    <dbReference type="NCBI Taxonomy" id="477"/>
    <lineage>
        <taxon>Bacteria</taxon>
        <taxon>Pseudomonadati</taxon>
        <taxon>Pseudomonadota</taxon>
        <taxon>Gammaproteobacteria</taxon>
        <taxon>Moraxellales</taxon>
        <taxon>Moraxellaceae</taxon>
        <taxon>Moraxella</taxon>
    </lineage>
</organism>
<keyword evidence="1" id="KW-0472">Membrane</keyword>
<name>A0A378TTI0_MORLA</name>
<feature type="domain" description="Chlorhexidine efflux transporter" evidence="2">
    <location>
        <begin position="4"/>
        <end position="65"/>
    </location>
</feature>
<feature type="transmembrane region" description="Helical" evidence="1">
    <location>
        <begin position="39"/>
        <end position="60"/>
    </location>
</feature>
<keyword evidence="1" id="KW-0812">Transmembrane</keyword>
<proteinExistence type="predicted"/>
<dbReference type="Proteomes" id="UP000254437">
    <property type="component" value="Unassembled WGS sequence"/>
</dbReference>
<accession>A0A378TTI0</accession>
<evidence type="ECO:0000256" key="1">
    <source>
        <dbReference type="SAM" id="Phobius"/>
    </source>
</evidence>
<dbReference type="InterPro" id="IPR058208">
    <property type="entry name" value="PACE"/>
</dbReference>
<feature type="transmembrane region" description="Helical" evidence="1">
    <location>
        <begin position="105"/>
        <end position="126"/>
    </location>
</feature>
<dbReference type="NCBIfam" id="NF033664">
    <property type="entry name" value="PACE_transport"/>
    <property type="match status" value="1"/>
</dbReference>
<gene>
    <name evidence="3" type="ORF">NCTC10359_02481</name>
</gene>
<dbReference type="Pfam" id="PF05232">
    <property type="entry name" value="BTP"/>
    <property type="match status" value="2"/>
</dbReference>
<evidence type="ECO:0000313" key="4">
    <source>
        <dbReference type="Proteomes" id="UP000254437"/>
    </source>
</evidence>
<dbReference type="AlphaFoldDB" id="A0A378TTI0"/>
<sequence length="140" mass="15389">MQLSFKERVIHSVLFEIGGVTLASLAVIIVGNAETANAVAVGVTMATVGMVWNFVFNLLFDKVMKDNRAERGIGLRIVHTLLFKLGMLIIATPIVMYLMNWTLIQALLADVGLTVLIAVYAFMFNWSFDVLLAKLQADAV</sequence>
<feature type="transmembrane region" description="Helical" evidence="1">
    <location>
        <begin position="81"/>
        <end position="99"/>
    </location>
</feature>
<keyword evidence="1" id="KW-1133">Transmembrane helix</keyword>
<feature type="domain" description="Chlorhexidine efflux transporter" evidence="2">
    <location>
        <begin position="71"/>
        <end position="132"/>
    </location>
</feature>
<dbReference type="EMBL" id="UGQU01000003">
    <property type="protein sequence ID" value="STZ64037.1"/>
    <property type="molecule type" value="Genomic_DNA"/>
</dbReference>
<evidence type="ECO:0000259" key="2">
    <source>
        <dbReference type="Pfam" id="PF05232"/>
    </source>
</evidence>
<dbReference type="InterPro" id="IPR007896">
    <property type="entry name" value="BTP_bacteria"/>
</dbReference>